<dbReference type="RefSeq" id="WP_343792760.1">
    <property type="nucleotide sequence ID" value="NZ_BAAAGA010000004.1"/>
</dbReference>
<accession>A0ABN1GWT1</accession>
<reference evidence="1 2" key="1">
    <citation type="journal article" date="2019" name="Int. J. Syst. Evol. Microbiol.">
        <title>The Global Catalogue of Microorganisms (GCM) 10K type strain sequencing project: providing services to taxonomists for standard genome sequencing and annotation.</title>
        <authorList>
            <consortium name="The Broad Institute Genomics Platform"/>
            <consortium name="The Broad Institute Genome Sequencing Center for Infectious Disease"/>
            <person name="Wu L."/>
            <person name="Ma J."/>
        </authorList>
    </citation>
    <scope>NUCLEOTIDE SEQUENCE [LARGE SCALE GENOMIC DNA]</scope>
    <source>
        <strain evidence="1 2">JCM 12928</strain>
    </source>
</reference>
<dbReference type="EMBL" id="BAAAGA010000004">
    <property type="protein sequence ID" value="GAA0621976.1"/>
    <property type="molecule type" value="Genomic_DNA"/>
</dbReference>
<gene>
    <name evidence="1" type="ORF">GCM10009422_17320</name>
</gene>
<dbReference type="InterPro" id="IPR019285">
    <property type="entry name" value="DUF2336"/>
</dbReference>
<dbReference type="Pfam" id="PF10098">
    <property type="entry name" value="DUF2336"/>
    <property type="match status" value="1"/>
</dbReference>
<evidence type="ECO:0000313" key="2">
    <source>
        <dbReference type="Proteomes" id="UP001501352"/>
    </source>
</evidence>
<protein>
    <submittedName>
        <fullName evidence="1">DUF2336 domain-containing protein</fullName>
    </submittedName>
</protein>
<evidence type="ECO:0000313" key="1">
    <source>
        <dbReference type="EMBL" id="GAA0621976.1"/>
    </source>
</evidence>
<comment type="caution">
    <text evidence="1">The sequence shown here is derived from an EMBL/GenBank/DDBJ whole genome shotgun (WGS) entry which is preliminary data.</text>
</comment>
<sequence length="382" mass="41351">MTVLVQLVQPDRDPNVAPSATELLALARNAAPDARQRLLLGVIALCDAAPPSGELSPVLGEIFLTLARQAEREVRKALAERLADADWAPSALINVLALDEFEIARPILLSSPVLRDDDLLQVLIKASLEHQIAVARRPNISGRVADAVLDRGDPIVVTALATNRTAEISAEGMRRMVDLSRRIAALRSPLSRHPGLTTAMAEEMYQWVGEALRQAISTRFEVDETKLTAAVYDAVQGVMRPARPGELPDAEGSERDEMERRLAAKLHAAKQLKPGVLVRAAREKRLGLVIHGLATLGDFNVAQIRKALAMPSPEAFYYACAAVGIDRAAFPTLLADVRKLNRALPGDRGDSVWQRGAISPASATRAFRALIEAEAPQNRLAV</sequence>
<keyword evidence="2" id="KW-1185">Reference proteome</keyword>
<dbReference type="Proteomes" id="UP001501352">
    <property type="component" value="Unassembled WGS sequence"/>
</dbReference>
<name>A0ABN1GWT1_9CAUL</name>
<proteinExistence type="predicted"/>
<organism evidence="1 2">
    <name type="scientific">Brevundimonas kwangchunensis</name>
    <dbReference type="NCBI Taxonomy" id="322163"/>
    <lineage>
        <taxon>Bacteria</taxon>
        <taxon>Pseudomonadati</taxon>
        <taxon>Pseudomonadota</taxon>
        <taxon>Alphaproteobacteria</taxon>
        <taxon>Caulobacterales</taxon>
        <taxon>Caulobacteraceae</taxon>
        <taxon>Brevundimonas</taxon>
    </lineage>
</organism>